<proteinExistence type="predicted"/>
<organism evidence="1 2">
    <name type="scientific">Flaviaesturariibacter amylovorans</name>
    <dbReference type="NCBI Taxonomy" id="1084520"/>
    <lineage>
        <taxon>Bacteria</taxon>
        <taxon>Pseudomonadati</taxon>
        <taxon>Bacteroidota</taxon>
        <taxon>Chitinophagia</taxon>
        <taxon>Chitinophagales</taxon>
        <taxon>Chitinophagaceae</taxon>
        <taxon>Flaviaestuariibacter</taxon>
    </lineage>
</organism>
<dbReference type="Proteomes" id="UP001501725">
    <property type="component" value="Unassembled WGS sequence"/>
</dbReference>
<evidence type="ECO:0000313" key="2">
    <source>
        <dbReference type="Proteomes" id="UP001501725"/>
    </source>
</evidence>
<sequence length="143" mass="15639">MEPITHDGRLFAWWYAGENPLYRGCHLRGDEAGCTALMALFEAIEASATPVSQLLPLSPATAAVARVAGRAFRVIQQLALHYDAGEASCWQTREDGATLHLHFGARELALLQTALLRILKGEGNFALGDQNDEQLLHFWPLAG</sequence>
<gene>
    <name evidence="1" type="ORF">GCM10023184_06210</name>
</gene>
<dbReference type="RefSeq" id="WP_345253282.1">
    <property type="nucleotide sequence ID" value="NZ_BAABGY010000002.1"/>
</dbReference>
<reference evidence="2" key="1">
    <citation type="journal article" date="2019" name="Int. J. Syst. Evol. Microbiol.">
        <title>The Global Catalogue of Microorganisms (GCM) 10K type strain sequencing project: providing services to taxonomists for standard genome sequencing and annotation.</title>
        <authorList>
            <consortium name="The Broad Institute Genomics Platform"/>
            <consortium name="The Broad Institute Genome Sequencing Center for Infectious Disease"/>
            <person name="Wu L."/>
            <person name="Ma J."/>
        </authorList>
    </citation>
    <scope>NUCLEOTIDE SEQUENCE [LARGE SCALE GENOMIC DNA]</scope>
    <source>
        <strain evidence="2">JCM 17919</strain>
    </source>
</reference>
<keyword evidence="2" id="KW-1185">Reference proteome</keyword>
<dbReference type="EMBL" id="BAABGY010000002">
    <property type="protein sequence ID" value="GAA4320826.1"/>
    <property type="molecule type" value="Genomic_DNA"/>
</dbReference>
<comment type="caution">
    <text evidence="1">The sequence shown here is derived from an EMBL/GenBank/DDBJ whole genome shotgun (WGS) entry which is preliminary data.</text>
</comment>
<name>A0ABP8GBF0_9BACT</name>
<protein>
    <submittedName>
        <fullName evidence="1">Uncharacterized protein</fullName>
    </submittedName>
</protein>
<accession>A0ABP8GBF0</accession>
<evidence type="ECO:0000313" key="1">
    <source>
        <dbReference type="EMBL" id="GAA4320826.1"/>
    </source>
</evidence>